<proteinExistence type="predicted"/>
<dbReference type="Gene3D" id="2.60.40.10">
    <property type="entry name" value="Immunoglobulins"/>
    <property type="match status" value="3"/>
</dbReference>
<dbReference type="InterPro" id="IPR033764">
    <property type="entry name" value="Sdr_B"/>
</dbReference>
<sequence>MPFRPRRSAFAPLASFLVAAAAVLAVACDSGRSIEPAATALGPTAKPSATYILPVGCNAITTNCGVVTSNTGPESEILKVCKMYPAGVSGPAVTMHVVIKPGNALRFGSLSDFLVEVQPNSCVKVWQNGEDIGPNPDLASVTEVVPNGYAASFSYVTVKRNGLRGDPASHDSTIAAPITGTGNSVTGLVIGGPYRPGAVVVFTNTPLVAALGDFVWNDANANGIQDAGEAGIAGVTVTAVGPSGTLTTTTDAVGHYAFTGLTPGSYTVSVTAPGGYAASPTGQGSDPSTDSNVSGASVTLAAGATDNTIDFGFYQPGAIGDFVWNDLNANGVQDAGEPGIPGVTLTLKRGSTTLGTTTTDASGKYAFSSLAPGTYSVVPSAPAGYNVSATDQGANDAVDSDASGVSVVVVSGTTNNDQDFGYYQLGSVGDFVWNDLNKNGVQDMGEPGIPGVTVTLAKGAVTQTTTTDANGKYLFANLAAGTYTVTVSGTPIGYVASPTDAGSNDALDSDGSGVSVAVAGTQNLTIDFGLYEKTGGAACTYTQGYWKTHEDKWPAPYSPTAPWMTPQKQVTGLTWDGLFDIAPKGGNSYVQLAHQWMAAKLNRANGAPVSPSVLSTLNAAEAWLLANTPTNGALPSIKNAQADAWMDALDTFNNGQAGTPHCD</sequence>
<dbReference type="eggNOG" id="COG4932">
    <property type="taxonomic scope" value="Bacteria"/>
</dbReference>
<dbReference type="OrthoDB" id="9773411at2"/>
<dbReference type="AlphaFoldDB" id="W0RGF4"/>
<evidence type="ECO:0000256" key="3">
    <source>
        <dbReference type="ARBA" id="ARBA00022729"/>
    </source>
</evidence>
<dbReference type="GO" id="GO:0005576">
    <property type="term" value="C:extracellular region"/>
    <property type="evidence" value="ECO:0007669"/>
    <property type="project" value="UniProtKB-SubCell"/>
</dbReference>
<evidence type="ECO:0000256" key="4">
    <source>
        <dbReference type="SAM" id="SignalP"/>
    </source>
</evidence>
<feature type="domain" description="SD-repeat containing protein B" evidence="5">
    <location>
        <begin position="427"/>
        <end position="530"/>
    </location>
</feature>
<name>W0RGF4_9BACT</name>
<evidence type="ECO:0000256" key="1">
    <source>
        <dbReference type="ARBA" id="ARBA00004613"/>
    </source>
</evidence>
<dbReference type="InterPro" id="IPR013783">
    <property type="entry name" value="Ig-like_fold"/>
</dbReference>
<dbReference type="STRING" id="861299.J421_2319"/>
<dbReference type="PANTHER" id="PTHR23303:SF15">
    <property type="entry name" value="COLOSSIN-A"/>
    <property type="match status" value="1"/>
</dbReference>
<protein>
    <submittedName>
        <fullName evidence="6">Cna B domain protein</fullName>
    </submittedName>
</protein>
<feature type="signal peptide" evidence="4">
    <location>
        <begin position="1"/>
        <end position="27"/>
    </location>
</feature>
<dbReference type="eggNOG" id="COG5624">
    <property type="taxonomic scope" value="Bacteria"/>
</dbReference>
<keyword evidence="2" id="KW-0964">Secreted</keyword>
<evidence type="ECO:0000259" key="5">
    <source>
        <dbReference type="Pfam" id="PF17210"/>
    </source>
</evidence>
<evidence type="ECO:0000313" key="6">
    <source>
        <dbReference type="EMBL" id="AHG89856.1"/>
    </source>
</evidence>
<accession>W0RGF4</accession>
<feature type="domain" description="SD-repeat containing protein B" evidence="5">
    <location>
        <begin position="318"/>
        <end position="422"/>
    </location>
</feature>
<dbReference type="RefSeq" id="WP_025411341.1">
    <property type="nucleotide sequence ID" value="NZ_CP007128.1"/>
</dbReference>
<dbReference type="Proteomes" id="UP000019151">
    <property type="component" value="Chromosome"/>
</dbReference>
<dbReference type="PATRIC" id="fig|861299.3.peg.2362"/>
<dbReference type="InParanoid" id="W0RGF4"/>
<comment type="subcellular location">
    <subcellularLocation>
        <location evidence="1">Secreted</location>
    </subcellularLocation>
</comment>
<evidence type="ECO:0000256" key="2">
    <source>
        <dbReference type="ARBA" id="ARBA00022525"/>
    </source>
</evidence>
<evidence type="ECO:0000313" key="7">
    <source>
        <dbReference type="Proteomes" id="UP000019151"/>
    </source>
</evidence>
<dbReference type="PROSITE" id="PS51257">
    <property type="entry name" value="PROKAR_LIPOPROTEIN"/>
    <property type="match status" value="1"/>
</dbReference>
<organism evidence="6 7">
    <name type="scientific">Gemmatirosa kalamazoonensis</name>
    <dbReference type="NCBI Taxonomy" id="861299"/>
    <lineage>
        <taxon>Bacteria</taxon>
        <taxon>Pseudomonadati</taxon>
        <taxon>Gemmatimonadota</taxon>
        <taxon>Gemmatimonadia</taxon>
        <taxon>Gemmatimonadales</taxon>
        <taxon>Gemmatimonadaceae</taxon>
        <taxon>Gemmatirosa</taxon>
    </lineage>
</organism>
<dbReference type="InterPro" id="IPR051417">
    <property type="entry name" value="SDr/BOS_complex"/>
</dbReference>
<dbReference type="Pfam" id="PF17210">
    <property type="entry name" value="SdrD_B"/>
    <property type="match status" value="3"/>
</dbReference>
<dbReference type="EMBL" id="CP007128">
    <property type="protein sequence ID" value="AHG89856.1"/>
    <property type="molecule type" value="Genomic_DNA"/>
</dbReference>
<dbReference type="KEGG" id="gba:J421_2319"/>
<feature type="chain" id="PRO_5004794960" evidence="4">
    <location>
        <begin position="28"/>
        <end position="663"/>
    </location>
</feature>
<gene>
    <name evidence="6" type="ORF">J421_2319</name>
</gene>
<dbReference type="SUPFAM" id="SSF117074">
    <property type="entry name" value="Hypothetical protein PA1324"/>
    <property type="match status" value="3"/>
</dbReference>
<keyword evidence="7" id="KW-1185">Reference proteome</keyword>
<dbReference type="PANTHER" id="PTHR23303">
    <property type="entry name" value="CARBOXYPEPTIDASE REGULATORY REGION-CONTAINING"/>
    <property type="match status" value="1"/>
</dbReference>
<dbReference type="HOGENOM" id="CLU_413749_0_0_0"/>
<feature type="domain" description="SD-repeat containing protein B" evidence="5">
    <location>
        <begin position="210"/>
        <end position="313"/>
    </location>
</feature>
<reference evidence="6 7" key="1">
    <citation type="journal article" date="2014" name="Genome Announc.">
        <title>Genome Sequence and Methylome of Soil Bacterium Gemmatirosa kalamazoonensis KBS708T, a Member of the Rarely Cultivated Gemmatimonadetes Phylum.</title>
        <authorList>
            <person name="Debruyn J.M."/>
            <person name="Radosevich M."/>
            <person name="Wommack K.E."/>
            <person name="Polson S.W."/>
            <person name="Hauser L.J."/>
            <person name="Fawaz M.N."/>
            <person name="Korlach J."/>
            <person name="Tsai Y.C."/>
        </authorList>
    </citation>
    <scope>NUCLEOTIDE SEQUENCE [LARGE SCALE GENOMIC DNA]</scope>
    <source>
        <strain evidence="6 7">KBS708</strain>
    </source>
</reference>
<keyword evidence="3 4" id="KW-0732">Signal</keyword>